<reference evidence="5" key="1">
    <citation type="submission" date="2022-10" db="EMBL/GenBank/DDBJ databases">
        <authorList>
            <person name="Wei X."/>
        </authorList>
    </citation>
    <scope>NUCLEOTIDE SEQUENCE</scope>
    <source>
        <strain evidence="5">SD2</strain>
    </source>
</reference>
<evidence type="ECO:0000259" key="4">
    <source>
        <dbReference type="PROSITE" id="PS51084"/>
    </source>
</evidence>
<gene>
    <name evidence="5" type="ORF">OIE46_01025</name>
</gene>
<reference evidence="5" key="2">
    <citation type="submission" date="2022-11" db="EMBL/GenBank/DDBJ databases">
        <title>complete genomes of mycoplasma synoviae ZX313 strain and SD2 strain.</title>
        <authorList>
            <person name="Zhong Q."/>
        </authorList>
    </citation>
    <scope>NUCLEOTIDE SEQUENCE</scope>
    <source>
        <strain evidence="5">SD2</strain>
    </source>
</reference>
<dbReference type="AlphaFoldDB" id="A0AAQ2YNZ6"/>
<dbReference type="EMBL" id="CP107525">
    <property type="protein sequence ID" value="UZW64658.1"/>
    <property type="molecule type" value="Genomic_DNA"/>
</dbReference>
<dbReference type="PROSITE" id="PS51084">
    <property type="entry name" value="HIT_2"/>
    <property type="match status" value="1"/>
</dbReference>
<dbReference type="Gene3D" id="3.30.428.10">
    <property type="entry name" value="HIT-like"/>
    <property type="match status" value="1"/>
</dbReference>
<dbReference type="Proteomes" id="UP001164481">
    <property type="component" value="Chromosome"/>
</dbReference>
<evidence type="ECO:0000256" key="2">
    <source>
        <dbReference type="PIRSR" id="PIRSR601310-3"/>
    </source>
</evidence>
<dbReference type="Pfam" id="PF01230">
    <property type="entry name" value="HIT"/>
    <property type="match status" value="1"/>
</dbReference>
<organism evidence="5 6">
    <name type="scientific">Mycoplasmopsis synoviae</name>
    <name type="common">Mycoplasma synoviae</name>
    <dbReference type="NCBI Taxonomy" id="2109"/>
    <lineage>
        <taxon>Bacteria</taxon>
        <taxon>Bacillati</taxon>
        <taxon>Mycoplasmatota</taxon>
        <taxon>Mycoplasmoidales</taxon>
        <taxon>Metamycoplasmataceae</taxon>
        <taxon>Mycoplasmopsis</taxon>
    </lineage>
</organism>
<feature type="short sequence motif" description="Histidine triad motif" evidence="2 3">
    <location>
        <begin position="97"/>
        <end position="101"/>
    </location>
</feature>
<accession>A0AAQ2YNZ6</accession>
<proteinExistence type="predicted"/>
<dbReference type="InterPro" id="IPR054919">
    <property type="entry name" value="M_plasma_HinT"/>
</dbReference>
<dbReference type="NCBIfam" id="NF045834">
    <property type="entry name" value="M_plasma_HinT"/>
    <property type="match status" value="1"/>
</dbReference>
<dbReference type="SUPFAM" id="SSF54197">
    <property type="entry name" value="HIT-like"/>
    <property type="match status" value="1"/>
</dbReference>
<feature type="active site" description="Tele-AMP-histidine intermediate" evidence="1">
    <location>
        <position position="99"/>
    </location>
</feature>
<feature type="domain" description="HIT" evidence="4">
    <location>
        <begin position="5"/>
        <end position="106"/>
    </location>
</feature>
<dbReference type="InterPro" id="IPR011146">
    <property type="entry name" value="HIT-like"/>
</dbReference>
<dbReference type="InterPro" id="IPR001310">
    <property type="entry name" value="Histidine_triad_HIT"/>
</dbReference>
<dbReference type="RefSeq" id="WP_109537008.1">
    <property type="nucleotide sequence ID" value="NZ_CP012624.1"/>
</dbReference>
<dbReference type="PRINTS" id="PR00332">
    <property type="entry name" value="HISTRIAD"/>
</dbReference>
<protein>
    <submittedName>
        <fullName evidence="5">HIT family protein</fullName>
    </submittedName>
</protein>
<name>A0AAQ2YNZ6_MYCSY</name>
<dbReference type="InterPro" id="IPR019808">
    <property type="entry name" value="Histidine_triad_CS"/>
</dbReference>
<evidence type="ECO:0000313" key="6">
    <source>
        <dbReference type="Proteomes" id="UP001164481"/>
    </source>
</evidence>
<dbReference type="PROSITE" id="PS00892">
    <property type="entry name" value="HIT_1"/>
    <property type="match status" value="1"/>
</dbReference>
<dbReference type="GO" id="GO:0003824">
    <property type="term" value="F:catalytic activity"/>
    <property type="evidence" value="ECO:0007669"/>
    <property type="project" value="InterPro"/>
</dbReference>
<evidence type="ECO:0000256" key="3">
    <source>
        <dbReference type="PROSITE-ProRule" id="PRU00464"/>
    </source>
</evidence>
<evidence type="ECO:0000313" key="5">
    <source>
        <dbReference type="EMBL" id="UZW64658.1"/>
    </source>
</evidence>
<evidence type="ECO:0000256" key="1">
    <source>
        <dbReference type="PIRSR" id="PIRSR601310-1"/>
    </source>
</evidence>
<sequence>MEKSVFKKIIDRELPAEIIYEDDLVIAIMDAFPVSEGHFLVIPKSEKPNMLTHSEEEMTYAFKVAYKLAKERLWDKGIKDFRLMINTGLKGKQTVFHTHIHIVPYK</sequence>
<dbReference type="InterPro" id="IPR036265">
    <property type="entry name" value="HIT-like_sf"/>
</dbReference>
<dbReference type="PANTHER" id="PTHR23089">
    <property type="entry name" value="HISTIDINE TRIAD HIT PROTEIN"/>
    <property type="match status" value="1"/>
</dbReference>